<proteinExistence type="predicted"/>
<dbReference type="PANTHER" id="PTHR43968:SF6">
    <property type="entry name" value="GLUTATHIONE S-TRANSFERASE OMEGA"/>
    <property type="match status" value="1"/>
</dbReference>
<evidence type="ECO:0000313" key="2">
    <source>
        <dbReference type="EMBL" id="MDQ0462517.1"/>
    </source>
</evidence>
<comment type="caution">
    <text evidence="2">The sequence shown here is derived from an EMBL/GenBank/DDBJ whole genome shotgun (WGS) entry which is preliminary data.</text>
</comment>
<dbReference type="InterPro" id="IPR040079">
    <property type="entry name" value="Glutathione_S-Trfase"/>
</dbReference>
<dbReference type="PANTHER" id="PTHR43968">
    <property type="match status" value="1"/>
</dbReference>
<dbReference type="PROSITE" id="PS50404">
    <property type="entry name" value="GST_NTER"/>
    <property type="match status" value="1"/>
</dbReference>
<dbReference type="Pfam" id="PF13410">
    <property type="entry name" value="GST_C_2"/>
    <property type="match status" value="1"/>
</dbReference>
<dbReference type="CDD" id="cd00570">
    <property type="entry name" value="GST_N_family"/>
    <property type="match status" value="1"/>
</dbReference>
<dbReference type="RefSeq" id="WP_307344906.1">
    <property type="nucleotide sequence ID" value="NZ_JAUSVS010000001.1"/>
</dbReference>
<sequence>MLKLYSGDLSPYSARVRMQIYAKGITDIAIERPPNFGMPAFRQEHPIGRIPVLDIDGDMMPESEVIAEYLEAVYPEPSLLGTSPRETAHIRTVARIGDIYLMNNMFMLSAQSRASSRNQGIVDLLGGQVVRNVKALDRMIGRDGFACCGRLTLADCALVPALFLIQNVLPTVGMDDPIPKAGHVAAYWAAIQTNEHAARTLAELYRGLEERRELIRSGAFEKMMAAAAAAHAEAEKQA</sequence>
<dbReference type="Proteomes" id="UP001228905">
    <property type="component" value="Unassembled WGS sequence"/>
</dbReference>
<dbReference type="CDD" id="cd00299">
    <property type="entry name" value="GST_C_family"/>
    <property type="match status" value="1"/>
</dbReference>
<dbReference type="InterPro" id="IPR050983">
    <property type="entry name" value="GST_Omega/HSP26"/>
</dbReference>
<dbReference type="InterPro" id="IPR004045">
    <property type="entry name" value="Glutathione_S-Trfase_N"/>
</dbReference>
<evidence type="ECO:0000313" key="3">
    <source>
        <dbReference type="Proteomes" id="UP001228905"/>
    </source>
</evidence>
<protein>
    <submittedName>
        <fullName evidence="2">Glutathione S-transferase</fullName>
    </submittedName>
</protein>
<dbReference type="InterPro" id="IPR036282">
    <property type="entry name" value="Glutathione-S-Trfase_C_sf"/>
</dbReference>
<dbReference type="Gene3D" id="3.40.30.10">
    <property type="entry name" value="Glutaredoxin"/>
    <property type="match status" value="1"/>
</dbReference>
<name>A0ABU0IKJ3_9CAUL</name>
<keyword evidence="3" id="KW-1185">Reference proteome</keyword>
<accession>A0ABU0IKJ3</accession>
<dbReference type="SFLD" id="SFLDS00019">
    <property type="entry name" value="Glutathione_Transferase_(cytos"/>
    <property type="match status" value="1"/>
</dbReference>
<dbReference type="EMBL" id="JAUSVS010000001">
    <property type="protein sequence ID" value="MDQ0462517.1"/>
    <property type="molecule type" value="Genomic_DNA"/>
</dbReference>
<dbReference type="InterPro" id="IPR036249">
    <property type="entry name" value="Thioredoxin-like_sf"/>
</dbReference>
<feature type="domain" description="GST N-terminal" evidence="1">
    <location>
        <begin position="1"/>
        <end position="78"/>
    </location>
</feature>
<dbReference type="SUPFAM" id="SSF52833">
    <property type="entry name" value="Thioredoxin-like"/>
    <property type="match status" value="1"/>
</dbReference>
<gene>
    <name evidence="2" type="ORF">QO010_000265</name>
</gene>
<evidence type="ECO:0000259" key="1">
    <source>
        <dbReference type="PROSITE" id="PS50404"/>
    </source>
</evidence>
<dbReference type="Pfam" id="PF13417">
    <property type="entry name" value="GST_N_3"/>
    <property type="match status" value="1"/>
</dbReference>
<reference evidence="2 3" key="1">
    <citation type="submission" date="2023-07" db="EMBL/GenBank/DDBJ databases">
        <title>Genomic Encyclopedia of Type Strains, Phase IV (KMG-IV): sequencing the most valuable type-strain genomes for metagenomic binning, comparative biology and taxonomic classification.</title>
        <authorList>
            <person name="Goeker M."/>
        </authorList>
    </citation>
    <scope>NUCLEOTIDE SEQUENCE [LARGE SCALE GENOMIC DNA]</scope>
    <source>
        <strain evidence="2 3">DSM 18695</strain>
    </source>
</reference>
<organism evidence="2 3">
    <name type="scientific">Caulobacter ginsengisoli</name>
    <dbReference type="NCBI Taxonomy" id="400775"/>
    <lineage>
        <taxon>Bacteria</taxon>
        <taxon>Pseudomonadati</taxon>
        <taxon>Pseudomonadota</taxon>
        <taxon>Alphaproteobacteria</taxon>
        <taxon>Caulobacterales</taxon>
        <taxon>Caulobacteraceae</taxon>
        <taxon>Caulobacter</taxon>
    </lineage>
</organism>
<dbReference type="SUPFAM" id="SSF47616">
    <property type="entry name" value="GST C-terminal domain-like"/>
    <property type="match status" value="1"/>
</dbReference>
<dbReference type="Gene3D" id="1.20.1050.10">
    <property type="match status" value="1"/>
</dbReference>